<sequence length="154" mass="17239">MLKFLIFSILIFFSLAVYAGGSIEKEIQVLSKLLSDQNAELVKKSVYLKESEENSFIVATFSLEGFLGGNNFQQYVAVYKPEFKTADQPPFQQFGKPKYRLVGVRQLCPSPTVSFHQSSLEIKDGKITGVCEAHKSQTDGEIKFSLVLGPYNIE</sequence>
<dbReference type="RefSeq" id="WP_010559446.1">
    <property type="nucleotide sequence ID" value="NZ_JBAWKS010000002.1"/>
</dbReference>
<name>A0ABU8F040_9GAMM</name>
<comment type="caution">
    <text evidence="1">The sequence shown here is derived from an EMBL/GenBank/DDBJ whole genome shotgun (WGS) entry which is preliminary data.</text>
</comment>
<reference evidence="1 2" key="1">
    <citation type="submission" date="2023-12" db="EMBL/GenBank/DDBJ databases">
        <title>Friends and Foes: Symbiotic and Algicidal bacterial influence on Karenia brevis blooms.</title>
        <authorList>
            <person name="Fei C."/>
            <person name="Mohamed A.R."/>
            <person name="Booker A."/>
            <person name="Arshad M."/>
            <person name="Klass S."/>
            <person name="Ahn S."/>
            <person name="Gilbert P.M."/>
            <person name="Heil C.A."/>
            <person name="Martinez J.M."/>
            <person name="Amin S.A."/>
        </authorList>
    </citation>
    <scope>NUCLEOTIDE SEQUENCE [LARGE SCALE GENOMIC DNA]</scope>
    <source>
        <strain evidence="1 2">CE15</strain>
    </source>
</reference>
<accession>A0ABU8F040</accession>
<dbReference type="Proteomes" id="UP001382455">
    <property type="component" value="Unassembled WGS sequence"/>
</dbReference>
<evidence type="ECO:0000313" key="2">
    <source>
        <dbReference type="Proteomes" id="UP001382455"/>
    </source>
</evidence>
<gene>
    <name evidence="1" type="ORF">WAE96_19235</name>
</gene>
<organism evidence="1 2">
    <name type="scientific">Pseudoalteromonas spongiae</name>
    <dbReference type="NCBI Taxonomy" id="298657"/>
    <lineage>
        <taxon>Bacteria</taxon>
        <taxon>Pseudomonadati</taxon>
        <taxon>Pseudomonadota</taxon>
        <taxon>Gammaproteobacteria</taxon>
        <taxon>Alteromonadales</taxon>
        <taxon>Pseudoalteromonadaceae</taxon>
        <taxon>Pseudoalteromonas</taxon>
    </lineage>
</organism>
<proteinExistence type="predicted"/>
<keyword evidence="2" id="KW-1185">Reference proteome</keyword>
<evidence type="ECO:0000313" key="1">
    <source>
        <dbReference type="EMBL" id="MEI4551818.1"/>
    </source>
</evidence>
<dbReference type="EMBL" id="JBAWKS010000002">
    <property type="protein sequence ID" value="MEI4551818.1"/>
    <property type="molecule type" value="Genomic_DNA"/>
</dbReference>
<protein>
    <submittedName>
        <fullName evidence="1">Uncharacterized protein</fullName>
    </submittedName>
</protein>